<accession>A0A7L4ZPZ2</accession>
<feature type="transmembrane region" description="Helical" evidence="8">
    <location>
        <begin position="413"/>
        <end position="432"/>
    </location>
</feature>
<dbReference type="PROSITE" id="PS01022">
    <property type="entry name" value="PTR2_1"/>
    <property type="match status" value="1"/>
</dbReference>
<evidence type="ECO:0000256" key="7">
    <source>
        <dbReference type="ARBA" id="ARBA00023136"/>
    </source>
</evidence>
<dbReference type="RefSeq" id="WP_160131134.1">
    <property type="nucleotide sequence ID" value="NZ_CP019288.1"/>
</dbReference>
<dbReference type="GO" id="GO:1904680">
    <property type="term" value="F:peptide transmembrane transporter activity"/>
    <property type="evidence" value="ECO:0007669"/>
    <property type="project" value="InterPro"/>
</dbReference>
<evidence type="ECO:0000256" key="2">
    <source>
        <dbReference type="ARBA" id="ARBA00022448"/>
    </source>
</evidence>
<sequence length="515" mass="57279">MSSSTVSDTRFGHPKGLFYLFFAELWERFSFYGMKALLILYMTKQLLFSDDMSIGIFAAYMSLVYVTPVLGGIIADHYIGYRKAIFLGGILMALGHFFLTIETPIFFYGSLALIIVGNGFFKPNISTFVGALYNEEDKRRDAGFTIFYMGINIGGAVAPLLCAWFAEVYGWHYGFMLAGFGMLLGLFFFYRGTNKNVFQEKGKVPNQKLYDQKWLGLNKGQLVTIGAFLAVPVFAIIVKFNQYEHYIVWIATIAITAMIVYIYRSVGIIARKRLLVTAYFTILMALFWAIFEQAGSSLTLFADRNINLVGLNAAQTNSINSGFIILLAIPFSWLWTVLIRKNKNPNSALKAGLGLFLLGLGFIVFAMSANSVDIFAKTPMWYLFVGYLILTVGELCISPIGLSKMTELSPKKYLAFIMGVFFSASFYGHFFAGKIAKLTTVSATEENMFASGIFGQITETITGLTPDFSGTNGAAFEQLYQYVSVYAVFGVLTAVIGILVMMISPFIKRLMSGVH</sequence>
<dbReference type="Proteomes" id="UP000464657">
    <property type="component" value="Chromosome"/>
</dbReference>
<evidence type="ECO:0000259" key="9">
    <source>
        <dbReference type="PROSITE" id="PS50850"/>
    </source>
</evidence>
<keyword evidence="4 8" id="KW-0812">Transmembrane</keyword>
<evidence type="ECO:0000256" key="4">
    <source>
        <dbReference type="ARBA" id="ARBA00022692"/>
    </source>
</evidence>
<dbReference type="PROSITE" id="PS50850">
    <property type="entry name" value="MFS"/>
    <property type="match status" value="1"/>
</dbReference>
<keyword evidence="7 8" id="KW-0472">Membrane</keyword>
<keyword evidence="5" id="KW-0571">Peptide transport</keyword>
<dbReference type="AlphaFoldDB" id="A0A7L4ZPZ2"/>
<feature type="transmembrane region" description="Helical" evidence="8">
    <location>
        <begin position="17"/>
        <end position="42"/>
    </location>
</feature>
<dbReference type="NCBIfam" id="TIGR00924">
    <property type="entry name" value="yjdL_sub1_fam"/>
    <property type="match status" value="1"/>
</dbReference>
<evidence type="ECO:0000256" key="8">
    <source>
        <dbReference type="SAM" id="Phobius"/>
    </source>
</evidence>
<dbReference type="EMBL" id="CP019288">
    <property type="protein sequence ID" value="QHI38591.1"/>
    <property type="molecule type" value="Genomic_DNA"/>
</dbReference>
<dbReference type="KEGG" id="kan:IMCC3317_39850"/>
<evidence type="ECO:0000256" key="6">
    <source>
        <dbReference type="ARBA" id="ARBA00022989"/>
    </source>
</evidence>
<evidence type="ECO:0000313" key="10">
    <source>
        <dbReference type="EMBL" id="QHI38591.1"/>
    </source>
</evidence>
<feature type="transmembrane region" description="Helical" evidence="8">
    <location>
        <begin position="54"/>
        <end position="74"/>
    </location>
</feature>
<dbReference type="InterPro" id="IPR050171">
    <property type="entry name" value="MFS_Transporters"/>
</dbReference>
<dbReference type="Gene3D" id="1.20.1250.20">
    <property type="entry name" value="MFS general substrate transporter like domains"/>
    <property type="match status" value="1"/>
</dbReference>
<feature type="domain" description="Major facilitator superfamily (MFS) profile" evidence="9">
    <location>
        <begin position="16"/>
        <end position="508"/>
    </location>
</feature>
<evidence type="ECO:0000313" key="11">
    <source>
        <dbReference type="Proteomes" id="UP000464657"/>
    </source>
</evidence>
<protein>
    <submittedName>
        <fullName evidence="10">Dipeptide and tripeptide permease C</fullName>
    </submittedName>
</protein>
<keyword evidence="3" id="KW-1003">Cell membrane</keyword>
<feature type="transmembrane region" description="Helical" evidence="8">
    <location>
        <begin position="351"/>
        <end position="369"/>
    </location>
</feature>
<keyword evidence="5" id="KW-0653">Protein transport</keyword>
<feature type="transmembrane region" description="Helical" evidence="8">
    <location>
        <begin position="274"/>
        <end position="291"/>
    </location>
</feature>
<dbReference type="InterPro" id="IPR005279">
    <property type="entry name" value="Dipep/tripep_permease"/>
</dbReference>
<name>A0A7L4ZPZ2_9FLAO</name>
<proteinExistence type="predicted"/>
<comment type="subcellular location">
    <subcellularLocation>
        <location evidence="1">Cell membrane</location>
        <topology evidence="1">Multi-pass membrane protein</topology>
    </subcellularLocation>
</comment>
<reference evidence="10 11" key="1">
    <citation type="journal article" date="2013" name="Int. J. Syst. Evol. Microbiol.">
        <title>Kordia antarctica sp. nov., isolated from Antarctic seawater.</title>
        <authorList>
            <person name="Baek K."/>
            <person name="Choi A."/>
            <person name="Kang I."/>
            <person name="Lee K."/>
            <person name="Cho J.C."/>
        </authorList>
    </citation>
    <scope>NUCLEOTIDE SEQUENCE [LARGE SCALE GENOMIC DNA]</scope>
    <source>
        <strain evidence="10 11">IMCC3317</strain>
    </source>
</reference>
<gene>
    <name evidence="10" type="primary">dtpC</name>
    <name evidence="10" type="ORF">IMCC3317_39850</name>
</gene>
<dbReference type="GO" id="GO:0006857">
    <property type="term" value="P:oligopeptide transport"/>
    <property type="evidence" value="ECO:0007669"/>
    <property type="project" value="InterPro"/>
</dbReference>
<dbReference type="InterPro" id="IPR020846">
    <property type="entry name" value="MFS_dom"/>
</dbReference>
<feature type="transmembrane region" description="Helical" evidence="8">
    <location>
        <begin position="81"/>
        <end position="99"/>
    </location>
</feature>
<dbReference type="InterPro" id="IPR000109">
    <property type="entry name" value="POT_fam"/>
</dbReference>
<feature type="transmembrane region" description="Helical" evidence="8">
    <location>
        <begin position="381"/>
        <end position="401"/>
    </location>
</feature>
<feature type="transmembrane region" description="Helical" evidence="8">
    <location>
        <begin position="172"/>
        <end position="190"/>
    </location>
</feature>
<dbReference type="PANTHER" id="PTHR23517:SF15">
    <property type="entry name" value="PROTON-DEPENDENT OLIGOPEPTIDE FAMILY TRANSPORT PROTEIN"/>
    <property type="match status" value="1"/>
</dbReference>
<keyword evidence="2" id="KW-0813">Transport</keyword>
<feature type="transmembrane region" description="Helical" evidence="8">
    <location>
        <begin position="222"/>
        <end position="240"/>
    </location>
</feature>
<feature type="transmembrane region" description="Helical" evidence="8">
    <location>
        <begin position="485"/>
        <end position="507"/>
    </location>
</feature>
<evidence type="ECO:0000256" key="5">
    <source>
        <dbReference type="ARBA" id="ARBA00022856"/>
    </source>
</evidence>
<dbReference type="SUPFAM" id="SSF103473">
    <property type="entry name" value="MFS general substrate transporter"/>
    <property type="match status" value="1"/>
</dbReference>
<feature type="transmembrane region" description="Helical" evidence="8">
    <location>
        <begin position="319"/>
        <end position="339"/>
    </location>
</feature>
<evidence type="ECO:0000256" key="1">
    <source>
        <dbReference type="ARBA" id="ARBA00004651"/>
    </source>
</evidence>
<dbReference type="GO" id="GO:0005886">
    <property type="term" value="C:plasma membrane"/>
    <property type="evidence" value="ECO:0007669"/>
    <property type="project" value="UniProtKB-SubCell"/>
</dbReference>
<dbReference type="InterPro" id="IPR018456">
    <property type="entry name" value="PTR2_symporter_CS"/>
</dbReference>
<keyword evidence="11" id="KW-1185">Reference proteome</keyword>
<feature type="transmembrane region" description="Helical" evidence="8">
    <location>
        <begin position="246"/>
        <end position="262"/>
    </location>
</feature>
<dbReference type="OrthoDB" id="9772725at2"/>
<feature type="transmembrane region" description="Helical" evidence="8">
    <location>
        <begin position="142"/>
        <end position="166"/>
    </location>
</feature>
<dbReference type="CDD" id="cd17346">
    <property type="entry name" value="MFS_DtpA_like"/>
    <property type="match status" value="1"/>
</dbReference>
<dbReference type="InterPro" id="IPR036259">
    <property type="entry name" value="MFS_trans_sf"/>
</dbReference>
<feature type="transmembrane region" description="Helical" evidence="8">
    <location>
        <begin position="105"/>
        <end position="121"/>
    </location>
</feature>
<dbReference type="PANTHER" id="PTHR23517">
    <property type="entry name" value="RESISTANCE PROTEIN MDTM, PUTATIVE-RELATED-RELATED"/>
    <property type="match status" value="1"/>
</dbReference>
<organism evidence="10 11">
    <name type="scientific">Kordia antarctica</name>
    <dbReference type="NCBI Taxonomy" id="1218801"/>
    <lineage>
        <taxon>Bacteria</taxon>
        <taxon>Pseudomonadati</taxon>
        <taxon>Bacteroidota</taxon>
        <taxon>Flavobacteriia</taxon>
        <taxon>Flavobacteriales</taxon>
        <taxon>Flavobacteriaceae</taxon>
        <taxon>Kordia</taxon>
    </lineage>
</organism>
<dbReference type="Pfam" id="PF00854">
    <property type="entry name" value="PTR2"/>
    <property type="match status" value="1"/>
</dbReference>
<keyword evidence="6 8" id="KW-1133">Transmembrane helix</keyword>
<evidence type="ECO:0000256" key="3">
    <source>
        <dbReference type="ARBA" id="ARBA00022475"/>
    </source>
</evidence>